<gene>
    <name evidence="1" type="ORF">AVEN_76544_1</name>
</gene>
<evidence type="ECO:0000313" key="1">
    <source>
        <dbReference type="EMBL" id="GBM02512.1"/>
    </source>
</evidence>
<organism evidence="1 2">
    <name type="scientific">Araneus ventricosus</name>
    <name type="common">Orbweaver spider</name>
    <name type="synonym">Epeira ventricosa</name>
    <dbReference type="NCBI Taxonomy" id="182803"/>
    <lineage>
        <taxon>Eukaryota</taxon>
        <taxon>Metazoa</taxon>
        <taxon>Ecdysozoa</taxon>
        <taxon>Arthropoda</taxon>
        <taxon>Chelicerata</taxon>
        <taxon>Arachnida</taxon>
        <taxon>Araneae</taxon>
        <taxon>Araneomorphae</taxon>
        <taxon>Entelegynae</taxon>
        <taxon>Araneoidea</taxon>
        <taxon>Araneidae</taxon>
        <taxon>Araneus</taxon>
    </lineage>
</organism>
<dbReference type="Proteomes" id="UP000499080">
    <property type="component" value="Unassembled WGS sequence"/>
</dbReference>
<accession>A0A4Y2CDM0</accession>
<keyword evidence="2" id="KW-1185">Reference proteome</keyword>
<reference evidence="1 2" key="1">
    <citation type="journal article" date="2019" name="Sci. Rep.">
        <title>Orb-weaving spider Araneus ventricosus genome elucidates the spidroin gene catalogue.</title>
        <authorList>
            <person name="Kono N."/>
            <person name="Nakamura H."/>
            <person name="Ohtoshi R."/>
            <person name="Moran D.A.P."/>
            <person name="Shinohara A."/>
            <person name="Yoshida Y."/>
            <person name="Fujiwara M."/>
            <person name="Mori M."/>
            <person name="Tomita M."/>
            <person name="Arakawa K."/>
        </authorList>
    </citation>
    <scope>NUCLEOTIDE SEQUENCE [LARGE SCALE GENOMIC DNA]</scope>
</reference>
<dbReference type="AlphaFoldDB" id="A0A4Y2CDM0"/>
<dbReference type="EMBL" id="BGPR01000180">
    <property type="protein sequence ID" value="GBM02512.1"/>
    <property type="molecule type" value="Genomic_DNA"/>
</dbReference>
<name>A0A4Y2CDM0_ARAVE</name>
<proteinExistence type="predicted"/>
<sequence>MLSDGVILLHHNTHTARKSQEWLRKVQVGSLEPPLTPYSPDSAPNLGCSHLSGTRFSSESDVKTDAEHWLNGRDVISAKPGQASWSCVQINASIDLVIMREK</sequence>
<comment type="caution">
    <text evidence="1">The sequence shown here is derived from an EMBL/GenBank/DDBJ whole genome shotgun (WGS) entry which is preliminary data.</text>
</comment>
<evidence type="ECO:0000313" key="2">
    <source>
        <dbReference type="Proteomes" id="UP000499080"/>
    </source>
</evidence>
<protein>
    <submittedName>
        <fullName evidence="1">Uncharacterized protein</fullName>
    </submittedName>
</protein>